<feature type="domain" description="SWEET-like" evidence="11">
    <location>
        <begin position="996"/>
        <end position="1112"/>
    </location>
</feature>
<gene>
    <name evidence="13" type="ORF">TEA_011164</name>
</gene>
<comment type="subcellular location">
    <subcellularLocation>
        <location evidence="2">Endomembrane system</location>
        <topology evidence="2">Multi-pass membrane protein</topology>
    </subcellularLocation>
</comment>
<evidence type="ECO:0000256" key="4">
    <source>
        <dbReference type="ARBA" id="ARBA00012483"/>
    </source>
</evidence>
<evidence type="ECO:0000256" key="5">
    <source>
        <dbReference type="ARBA" id="ARBA00022679"/>
    </source>
</evidence>
<dbReference type="Pfam" id="PF25333">
    <property type="entry name" value="DUF2921_N"/>
    <property type="match status" value="3"/>
</dbReference>
<evidence type="ECO:0000256" key="6">
    <source>
        <dbReference type="ARBA" id="ARBA00022692"/>
    </source>
</evidence>
<dbReference type="PANTHER" id="PTHR33389">
    <property type="entry name" value="FAMILY PROTEIN, PUTATIVE (DUF2921)-RELATED"/>
    <property type="match status" value="1"/>
</dbReference>
<feature type="transmembrane region" description="Helical" evidence="10">
    <location>
        <begin position="1120"/>
        <end position="1138"/>
    </location>
</feature>
<feature type="transmembrane region" description="Helical" evidence="10">
    <location>
        <begin position="427"/>
        <end position="448"/>
    </location>
</feature>
<evidence type="ECO:0000256" key="9">
    <source>
        <dbReference type="ARBA" id="ARBA00023136"/>
    </source>
</evidence>
<evidence type="ECO:0000256" key="2">
    <source>
        <dbReference type="ARBA" id="ARBA00004127"/>
    </source>
</evidence>
<dbReference type="Pfam" id="PF11145">
    <property type="entry name" value="DUF2921"/>
    <property type="match status" value="2"/>
</dbReference>
<comment type="caution">
    <text evidence="13">The sequence shown here is derived from an EMBL/GenBank/DDBJ whole genome shotgun (WGS) entry which is preliminary data.</text>
</comment>
<keyword evidence="6 10" id="KW-0812">Transmembrane</keyword>
<keyword evidence="9 10" id="KW-0472">Membrane</keyword>
<keyword evidence="5" id="KW-0808">Transferase</keyword>
<dbReference type="GO" id="GO:0012505">
    <property type="term" value="C:endomembrane system"/>
    <property type="evidence" value="ECO:0007669"/>
    <property type="project" value="UniProtKB-SubCell"/>
</dbReference>
<keyword evidence="7" id="KW-0833">Ubl conjugation pathway</keyword>
<sequence length="1369" mass="155464">MNLRTGTKFCRFLRDISNEVYDVEPNWKFSGRYEHSSRVGPFMLGKENKAIGWSYNDVKLIMQNIMCEQETTDNETETVRVSALLRAFPPTMEWDIAARRTGLSGTTLSVEGEWNSSIGKLCMVGCLGVVNSGLEGCNSQILLYIPRSFSSRQRSIMFGSISSIRNETDSYFPILFGVAMSPTILSKYGLYLSYNYSKTDIVGVFRKRSQPSQVITFIRESLLTYPAQGDRNDLFYRLHLLSSDLYIYAYALPVPIVNGHKPEIFVQVEVLSLGPVFGRYAPLLYKDGSSVSDQAELTKSEVRNVSLHLMLTEAPLRFSGKSNKDISKLFLEGLYDPVVGEMYLIGCRKVMVESINIERGLDCSMNVKIEYPSETTLWVFIPITKITITSRRNDNDPLHFSPISLQTFMISSRKHERAVLFRKSFEAILRILMLLVSVAITLSQLFYMKKNVEAIPYISLVMLAIQVLEYSLPLISNSEILFKSKESESYRLQCYSFQEYCSSKSLIVLGNFCRWLACFSQLGFSRRCLSPEMKYIGRQSQDVFLVISSFSVTASYTDYANRDNPSITYTYTRFADIEKHCGFILPSPDDNGGERIKRKLFFMNGDWDQDSGGAPLLPFNDHDIGNTFGNGPPLKLVSFWVMDVDRVRQAKNAVSVSGILDIGISRSSSFSYKPYDWSPKYNHQGVSSLTVLFEGIYTESEENGGERLMCLLGNATMPTSQFDDSMVSMNENGYSYCNQNLHLVPDDQIMFVLRYPKTFTLTSRGISGEMKSLNQKWNFTYFDKVHISSQLGSDLKYQFGSEELLSKASSPYPYQDNLVDEEVEMKDGGANDQHHKLGPFVLGGRKTEATDGDLDNFRLMVQDLRCEPGNNLTEIRTARVSSVFRLIHSSENIYRAMKRTGLSGTQKEDGALLMASSVWDVRSSQKFVYNGTNLEGGMDRLIEVKIKYPPSNLQWLLNPKIKIFINSKRSKEDPLYLSPVSLNTSVVNYSKQLVYVIYRKGFEGVLRILMLRMAIICTRSQSVYTKNEGHPTAYISLVMLGVHTFAYSIPLITGNEVLLKWKEFKPYRTEKYDFEKLQLFQVLDSATNILLLAALWLNLKLFQNVCESRGRQIGKPLRKSYYLGFTLLRFLLHGYEYARDPVPSPELDDNELQHLDIGSYTKIGNVIMGAIVLILAVIVYIQQKCNYQADSQKVKPEVKELATKSDFTFGHFVVMLQLCSLFEELTSQSQNKFGSGGRKTKDSDNNPSSAYTYHRFTEIENHCNLFLSLAFELKPDDSRGHRLKNAGGAPLMPFDDSDMPWDNSMFHMGPGISALKIVSDLVYVETKDNGGQCLLCLLGNTISPSWNWNDEFLDMTISVNSYRNHHPEL</sequence>
<accession>A0A4S4EAM4</accession>
<evidence type="ECO:0000256" key="1">
    <source>
        <dbReference type="ARBA" id="ARBA00000900"/>
    </source>
</evidence>
<feature type="transmembrane region" description="Helical" evidence="10">
    <location>
        <begin position="1079"/>
        <end position="1099"/>
    </location>
</feature>
<evidence type="ECO:0000313" key="14">
    <source>
        <dbReference type="Proteomes" id="UP000306102"/>
    </source>
</evidence>
<feature type="transmembrane region" description="Helical" evidence="10">
    <location>
        <begin position="454"/>
        <end position="475"/>
    </location>
</feature>
<feature type="domain" description="DUF2921" evidence="12">
    <location>
        <begin position="259"/>
        <end position="404"/>
    </location>
</feature>
<reference evidence="13 14" key="1">
    <citation type="journal article" date="2018" name="Proc. Natl. Acad. Sci. U.S.A.">
        <title>Draft genome sequence of Camellia sinensis var. sinensis provides insights into the evolution of the tea genome and tea quality.</title>
        <authorList>
            <person name="Wei C."/>
            <person name="Yang H."/>
            <person name="Wang S."/>
            <person name="Zhao J."/>
            <person name="Liu C."/>
            <person name="Gao L."/>
            <person name="Xia E."/>
            <person name="Lu Y."/>
            <person name="Tai Y."/>
            <person name="She G."/>
            <person name="Sun J."/>
            <person name="Cao H."/>
            <person name="Tong W."/>
            <person name="Gao Q."/>
            <person name="Li Y."/>
            <person name="Deng W."/>
            <person name="Jiang X."/>
            <person name="Wang W."/>
            <person name="Chen Q."/>
            <person name="Zhang S."/>
            <person name="Li H."/>
            <person name="Wu J."/>
            <person name="Wang P."/>
            <person name="Li P."/>
            <person name="Shi C."/>
            <person name="Zheng F."/>
            <person name="Jian J."/>
            <person name="Huang B."/>
            <person name="Shan D."/>
            <person name="Shi M."/>
            <person name="Fang C."/>
            <person name="Yue Y."/>
            <person name="Li F."/>
            <person name="Li D."/>
            <person name="Wei S."/>
            <person name="Han B."/>
            <person name="Jiang C."/>
            <person name="Yin Y."/>
            <person name="Xia T."/>
            <person name="Zhang Z."/>
            <person name="Bennetzen J.L."/>
            <person name="Zhao S."/>
            <person name="Wan X."/>
        </authorList>
    </citation>
    <scope>NUCLEOTIDE SEQUENCE [LARGE SCALE GENOMIC DNA]</scope>
    <source>
        <strain evidence="14">cv. Shuchazao</strain>
        <tissue evidence="13">Leaf</tissue>
    </source>
</reference>
<proteinExistence type="predicted"/>
<feature type="domain" description="DUF2921" evidence="12">
    <location>
        <begin position="3"/>
        <end position="172"/>
    </location>
</feature>
<organism evidence="13 14">
    <name type="scientific">Camellia sinensis var. sinensis</name>
    <name type="common">China tea</name>
    <dbReference type="NCBI Taxonomy" id="542762"/>
    <lineage>
        <taxon>Eukaryota</taxon>
        <taxon>Viridiplantae</taxon>
        <taxon>Streptophyta</taxon>
        <taxon>Embryophyta</taxon>
        <taxon>Tracheophyta</taxon>
        <taxon>Spermatophyta</taxon>
        <taxon>Magnoliopsida</taxon>
        <taxon>eudicotyledons</taxon>
        <taxon>Gunneridae</taxon>
        <taxon>Pentapetalae</taxon>
        <taxon>asterids</taxon>
        <taxon>Ericales</taxon>
        <taxon>Theaceae</taxon>
        <taxon>Camellia</taxon>
    </lineage>
</organism>
<evidence type="ECO:0000256" key="7">
    <source>
        <dbReference type="ARBA" id="ARBA00022786"/>
    </source>
</evidence>
<evidence type="ECO:0000256" key="3">
    <source>
        <dbReference type="ARBA" id="ARBA00004906"/>
    </source>
</evidence>
<dbReference type="PANTHER" id="PTHR33389:SF20">
    <property type="match status" value="1"/>
</dbReference>
<dbReference type="Proteomes" id="UP000306102">
    <property type="component" value="Unassembled WGS sequence"/>
</dbReference>
<feature type="domain" description="DUF2921" evidence="12">
    <location>
        <begin position="578"/>
        <end position="786"/>
    </location>
</feature>
<evidence type="ECO:0000256" key="8">
    <source>
        <dbReference type="ARBA" id="ARBA00022989"/>
    </source>
</evidence>
<feature type="domain" description="SWEET-like" evidence="11">
    <location>
        <begin position="417"/>
        <end position="484"/>
    </location>
</feature>
<dbReference type="EC" id="2.3.2.27" evidence="4"/>
<evidence type="ECO:0000259" key="12">
    <source>
        <dbReference type="Pfam" id="PF25333"/>
    </source>
</evidence>
<keyword evidence="14" id="KW-1185">Reference proteome</keyword>
<dbReference type="InterPro" id="IPR021319">
    <property type="entry name" value="DUF2921"/>
</dbReference>
<evidence type="ECO:0000256" key="10">
    <source>
        <dbReference type="SAM" id="Phobius"/>
    </source>
</evidence>
<feature type="transmembrane region" description="Helical" evidence="10">
    <location>
        <begin position="1163"/>
        <end position="1181"/>
    </location>
</feature>
<evidence type="ECO:0000313" key="13">
    <source>
        <dbReference type="EMBL" id="THG12596.1"/>
    </source>
</evidence>
<keyword evidence="8 10" id="KW-1133">Transmembrane helix</keyword>
<comment type="catalytic activity">
    <reaction evidence="1">
        <text>S-ubiquitinyl-[E2 ubiquitin-conjugating enzyme]-L-cysteine + [acceptor protein]-L-lysine = [E2 ubiquitin-conjugating enzyme]-L-cysteine + N(6)-ubiquitinyl-[acceptor protein]-L-lysine.</text>
        <dbReference type="EC" id="2.3.2.27"/>
    </reaction>
</comment>
<dbReference type="GO" id="GO:0061630">
    <property type="term" value="F:ubiquitin protein ligase activity"/>
    <property type="evidence" value="ECO:0007669"/>
    <property type="project" value="UniProtKB-EC"/>
</dbReference>
<evidence type="ECO:0000259" key="11">
    <source>
        <dbReference type="Pfam" id="PF11145"/>
    </source>
</evidence>
<dbReference type="InterPro" id="IPR057425">
    <property type="entry name" value="DUF2921_N"/>
</dbReference>
<dbReference type="EMBL" id="SDRB02006451">
    <property type="protein sequence ID" value="THG12596.1"/>
    <property type="molecule type" value="Genomic_DNA"/>
</dbReference>
<comment type="pathway">
    <text evidence="3">Protein modification; protein ubiquitination.</text>
</comment>
<name>A0A4S4EAM4_CAMSN</name>
<protein>
    <recommendedName>
        <fullName evidence="4">RING-type E3 ubiquitin transferase</fullName>
        <ecNumber evidence="4">2.3.2.27</ecNumber>
    </recommendedName>
</protein>